<protein>
    <submittedName>
        <fullName evidence="1">Uncharacterized protein</fullName>
    </submittedName>
</protein>
<evidence type="ECO:0000313" key="1">
    <source>
        <dbReference type="EMBL" id="KAK3726686.1"/>
    </source>
</evidence>
<reference evidence="1" key="1">
    <citation type="journal article" date="2023" name="G3 (Bethesda)">
        <title>A reference genome for the long-term kleptoplast-retaining sea slug Elysia crispata morphotype clarki.</title>
        <authorList>
            <person name="Eastman K.E."/>
            <person name="Pendleton A.L."/>
            <person name="Shaikh M.A."/>
            <person name="Suttiyut T."/>
            <person name="Ogas R."/>
            <person name="Tomko P."/>
            <person name="Gavelis G."/>
            <person name="Widhalm J.R."/>
            <person name="Wisecaver J.H."/>
        </authorList>
    </citation>
    <scope>NUCLEOTIDE SEQUENCE</scope>
    <source>
        <strain evidence="1">ECLA1</strain>
    </source>
</reference>
<proteinExistence type="predicted"/>
<dbReference type="AlphaFoldDB" id="A0AAE0XYQ9"/>
<comment type="caution">
    <text evidence="1">The sequence shown here is derived from an EMBL/GenBank/DDBJ whole genome shotgun (WGS) entry which is preliminary data.</text>
</comment>
<organism evidence="1 2">
    <name type="scientific">Elysia crispata</name>
    <name type="common">lettuce slug</name>
    <dbReference type="NCBI Taxonomy" id="231223"/>
    <lineage>
        <taxon>Eukaryota</taxon>
        <taxon>Metazoa</taxon>
        <taxon>Spiralia</taxon>
        <taxon>Lophotrochozoa</taxon>
        <taxon>Mollusca</taxon>
        <taxon>Gastropoda</taxon>
        <taxon>Heterobranchia</taxon>
        <taxon>Euthyneura</taxon>
        <taxon>Panpulmonata</taxon>
        <taxon>Sacoglossa</taxon>
        <taxon>Placobranchoidea</taxon>
        <taxon>Plakobranchidae</taxon>
        <taxon>Elysia</taxon>
    </lineage>
</organism>
<accession>A0AAE0XYQ9</accession>
<evidence type="ECO:0000313" key="2">
    <source>
        <dbReference type="Proteomes" id="UP001283361"/>
    </source>
</evidence>
<gene>
    <name evidence="1" type="ORF">RRG08_016994</name>
</gene>
<dbReference type="EMBL" id="JAWDGP010007289">
    <property type="protein sequence ID" value="KAK3726686.1"/>
    <property type="molecule type" value="Genomic_DNA"/>
</dbReference>
<name>A0AAE0XYQ9_9GAST</name>
<dbReference type="Proteomes" id="UP001283361">
    <property type="component" value="Unassembled WGS sequence"/>
</dbReference>
<keyword evidence="2" id="KW-1185">Reference proteome</keyword>
<sequence>MQHQHSTGEISDLWLCTKPADISPQIARLRPFNVSIHLNPGSNVLGFSAHGERSDHKLQGGIEGKNSGERSACTRRHWKSPGVMCTSFACPTRYVSEKDRSSVSGGSSCLLPEHERVFPLGCDSSANVFRTIYGPRHWEHIEQEGLTNPYQRVRIVAAHQKSSVTLHRRRAILLVVGMIACQHGSSSASKQRLLSR</sequence>